<comment type="caution">
    <text evidence="1">The sequence shown here is derived from an EMBL/GenBank/DDBJ whole genome shotgun (WGS) entry which is preliminary data.</text>
</comment>
<evidence type="ECO:0000313" key="2">
    <source>
        <dbReference type="Proteomes" id="UP000323425"/>
    </source>
</evidence>
<name>A0A5M9IU68_9PSED</name>
<sequence length="71" mass="8048">MASKKIADGCKTSLKVDENYYKLHAAKLPLLNGLYLCRSERAREELKDAAFTLVSRVIVDVLREQARSYST</sequence>
<reference evidence="1 2" key="1">
    <citation type="journal article" date="2018" name="Plant Biotechnol. Rep.">
        <title>Diversity and antifungal activity of endophytic bacteria associated with Panax ginseng seedlings.</title>
        <authorList>
            <person name="Park J.M."/>
            <person name="Hong C.E."/>
            <person name="Jo S.H."/>
        </authorList>
    </citation>
    <scope>NUCLEOTIDE SEQUENCE [LARGE SCALE GENOMIC DNA]</scope>
    <source>
        <strain evidence="1 2">PgKB38</strain>
    </source>
</reference>
<dbReference type="AlphaFoldDB" id="A0A5M9IU68"/>
<organism evidence="1 2">
    <name type="scientific">Pseudomonas extremaustralis</name>
    <dbReference type="NCBI Taxonomy" id="359110"/>
    <lineage>
        <taxon>Bacteria</taxon>
        <taxon>Pseudomonadati</taxon>
        <taxon>Pseudomonadota</taxon>
        <taxon>Gammaproteobacteria</taxon>
        <taxon>Pseudomonadales</taxon>
        <taxon>Pseudomonadaceae</taxon>
        <taxon>Pseudomonas</taxon>
    </lineage>
</organism>
<gene>
    <name evidence="1" type="ORF">FX985_05980</name>
</gene>
<dbReference type="EMBL" id="VTFH01000002">
    <property type="protein sequence ID" value="KAA8559602.1"/>
    <property type="molecule type" value="Genomic_DNA"/>
</dbReference>
<dbReference type="Proteomes" id="UP000323425">
    <property type="component" value="Unassembled WGS sequence"/>
</dbReference>
<evidence type="ECO:0000313" key="1">
    <source>
        <dbReference type="EMBL" id="KAA8559602.1"/>
    </source>
</evidence>
<accession>A0A5M9IU68</accession>
<proteinExistence type="predicted"/>
<protein>
    <submittedName>
        <fullName evidence="1">Uncharacterized protein</fullName>
    </submittedName>
</protein>